<feature type="compositionally biased region" description="Polar residues" evidence="1">
    <location>
        <begin position="72"/>
        <end position="83"/>
    </location>
</feature>
<accession>A0AAE1N5A1</accession>
<dbReference type="EMBL" id="JAWXYG010000001">
    <property type="protein sequence ID" value="KAK4283613.1"/>
    <property type="molecule type" value="Genomic_DNA"/>
</dbReference>
<feature type="region of interest" description="Disordered" evidence="1">
    <location>
        <begin position="70"/>
        <end position="98"/>
    </location>
</feature>
<reference evidence="2" key="1">
    <citation type="submission" date="2023-10" db="EMBL/GenBank/DDBJ databases">
        <title>Chromosome-level genome of the transformable northern wattle, Acacia crassicarpa.</title>
        <authorList>
            <person name="Massaro I."/>
            <person name="Sinha N.R."/>
            <person name="Poethig S."/>
            <person name="Leichty A.R."/>
        </authorList>
    </citation>
    <scope>NUCLEOTIDE SEQUENCE</scope>
    <source>
        <strain evidence="2">Acra3RX</strain>
        <tissue evidence="2">Leaf</tissue>
    </source>
</reference>
<gene>
    <name evidence="2" type="ORF">QN277_000546</name>
</gene>
<organism evidence="2 3">
    <name type="scientific">Acacia crassicarpa</name>
    <name type="common">northern wattle</name>
    <dbReference type="NCBI Taxonomy" id="499986"/>
    <lineage>
        <taxon>Eukaryota</taxon>
        <taxon>Viridiplantae</taxon>
        <taxon>Streptophyta</taxon>
        <taxon>Embryophyta</taxon>
        <taxon>Tracheophyta</taxon>
        <taxon>Spermatophyta</taxon>
        <taxon>Magnoliopsida</taxon>
        <taxon>eudicotyledons</taxon>
        <taxon>Gunneridae</taxon>
        <taxon>Pentapetalae</taxon>
        <taxon>rosids</taxon>
        <taxon>fabids</taxon>
        <taxon>Fabales</taxon>
        <taxon>Fabaceae</taxon>
        <taxon>Caesalpinioideae</taxon>
        <taxon>mimosoid clade</taxon>
        <taxon>Acacieae</taxon>
        <taxon>Acacia</taxon>
    </lineage>
</organism>
<evidence type="ECO:0000313" key="2">
    <source>
        <dbReference type="EMBL" id="KAK4283613.1"/>
    </source>
</evidence>
<dbReference type="AlphaFoldDB" id="A0AAE1N5A1"/>
<keyword evidence="3" id="KW-1185">Reference proteome</keyword>
<proteinExistence type="predicted"/>
<dbReference type="Proteomes" id="UP001293593">
    <property type="component" value="Unassembled WGS sequence"/>
</dbReference>
<comment type="caution">
    <text evidence="2">The sequence shown here is derived from an EMBL/GenBank/DDBJ whole genome shotgun (WGS) entry which is preliminary data.</text>
</comment>
<evidence type="ECO:0000313" key="3">
    <source>
        <dbReference type="Proteomes" id="UP001293593"/>
    </source>
</evidence>
<protein>
    <submittedName>
        <fullName evidence="2">Uncharacterized protein</fullName>
    </submittedName>
</protein>
<sequence>MQYSEEEPPNNAVVEELVEDEAHNNAVELEPDNNAGEVQHVTPQTTDGIVNPLRVYSRRKKLRVYTRRRKQIGNSMVSANDSAPSPLKQRKSERIKYPSRILSSTIYEKQRPIKKSRNLPRG</sequence>
<evidence type="ECO:0000256" key="1">
    <source>
        <dbReference type="SAM" id="MobiDB-lite"/>
    </source>
</evidence>
<name>A0AAE1N5A1_9FABA</name>